<dbReference type="SUPFAM" id="SSF46689">
    <property type="entry name" value="Homeodomain-like"/>
    <property type="match status" value="1"/>
</dbReference>
<dbReference type="RefSeq" id="WP_092102424.1">
    <property type="nucleotide sequence ID" value="NZ_LT629739.1"/>
</dbReference>
<keyword evidence="1" id="KW-0805">Transcription regulation</keyword>
<dbReference type="PANTHER" id="PTHR30055">
    <property type="entry name" value="HTH-TYPE TRANSCRIPTIONAL REGULATOR RUTR"/>
    <property type="match status" value="1"/>
</dbReference>
<dbReference type="Pfam" id="PF00440">
    <property type="entry name" value="TetR_N"/>
    <property type="match status" value="1"/>
</dbReference>
<dbReference type="Gene3D" id="1.10.357.10">
    <property type="entry name" value="Tetracycline Repressor, domain 2"/>
    <property type="match status" value="1"/>
</dbReference>
<evidence type="ECO:0000313" key="6">
    <source>
        <dbReference type="EMBL" id="SDR75893.1"/>
    </source>
</evidence>
<keyword evidence="7" id="KW-1185">Reference proteome</keyword>
<dbReference type="EMBL" id="LT629739">
    <property type="protein sequence ID" value="SDR75893.1"/>
    <property type="molecule type" value="Genomic_DNA"/>
</dbReference>
<dbReference type="GO" id="GO:0000976">
    <property type="term" value="F:transcription cis-regulatory region binding"/>
    <property type="evidence" value="ECO:0007669"/>
    <property type="project" value="TreeGrafter"/>
</dbReference>
<dbReference type="AlphaFoldDB" id="A0A1H1LMX8"/>
<feature type="DNA-binding region" description="H-T-H motif" evidence="4">
    <location>
        <begin position="36"/>
        <end position="55"/>
    </location>
</feature>
<accession>A0A1H1LMX8</accession>
<dbReference type="InterPro" id="IPR036271">
    <property type="entry name" value="Tet_transcr_reg_TetR-rel_C_sf"/>
</dbReference>
<evidence type="ECO:0000256" key="2">
    <source>
        <dbReference type="ARBA" id="ARBA00023125"/>
    </source>
</evidence>
<dbReference type="Gene3D" id="1.10.10.60">
    <property type="entry name" value="Homeodomain-like"/>
    <property type="match status" value="1"/>
</dbReference>
<evidence type="ECO:0000256" key="1">
    <source>
        <dbReference type="ARBA" id="ARBA00023015"/>
    </source>
</evidence>
<proteinExistence type="predicted"/>
<protein>
    <submittedName>
        <fullName evidence="6">DNA-binding transcriptional regulator, AcrR family</fullName>
    </submittedName>
</protein>
<evidence type="ECO:0000313" key="7">
    <source>
        <dbReference type="Proteomes" id="UP000199700"/>
    </source>
</evidence>
<dbReference type="Pfam" id="PF16859">
    <property type="entry name" value="TetR_C_11"/>
    <property type="match status" value="1"/>
</dbReference>
<reference evidence="6" key="1">
    <citation type="submission" date="2016-10" db="EMBL/GenBank/DDBJ databases">
        <authorList>
            <person name="Varghese N."/>
            <person name="Submissions S."/>
        </authorList>
    </citation>
    <scope>NUCLEOTIDE SEQUENCE [LARGE SCALE GENOMIC DNA]</scope>
    <source>
        <strain evidence="6">DSM 22082</strain>
    </source>
</reference>
<dbReference type="GO" id="GO:0003700">
    <property type="term" value="F:DNA-binding transcription factor activity"/>
    <property type="evidence" value="ECO:0007669"/>
    <property type="project" value="TreeGrafter"/>
</dbReference>
<dbReference type="InterPro" id="IPR050109">
    <property type="entry name" value="HTH-type_TetR-like_transc_reg"/>
</dbReference>
<sequence length="205" mass="22593">MTQATPKGRPLDDELTGRVLNEVRVVLEINGFVNLRIEKIAGAVGCSKAAIYRRWPSKAELVAAAVLDGIDPGDAPDTGDIVDDLVEHAWQHLTNFRQGRPVRGDGPQGGSRNGILLSLFDVEVIPLISERYMKQRHAQGREILQRAVNRGQISSDVDQDLALDAIAGFTLFRLSIKPDAKASSDADVKDSYRRLVRSLLNRENQ</sequence>
<dbReference type="Proteomes" id="UP000199700">
    <property type="component" value="Chromosome"/>
</dbReference>
<dbReference type="PANTHER" id="PTHR30055:SF148">
    <property type="entry name" value="TETR-FAMILY TRANSCRIPTIONAL REGULATOR"/>
    <property type="match status" value="1"/>
</dbReference>
<dbReference type="InterPro" id="IPR001647">
    <property type="entry name" value="HTH_TetR"/>
</dbReference>
<dbReference type="OrthoDB" id="9796019at2"/>
<dbReference type="STRING" id="629680.SAMN04489751_0352"/>
<keyword evidence="2 4" id="KW-0238">DNA-binding</keyword>
<gene>
    <name evidence="6" type="ORF">SAMN04489751_0352</name>
</gene>
<organism evidence="6 7">
    <name type="scientific">Brevibacterium sandarakinum</name>
    <dbReference type="NCBI Taxonomy" id="629680"/>
    <lineage>
        <taxon>Bacteria</taxon>
        <taxon>Bacillati</taxon>
        <taxon>Actinomycetota</taxon>
        <taxon>Actinomycetes</taxon>
        <taxon>Micrococcales</taxon>
        <taxon>Brevibacteriaceae</taxon>
        <taxon>Brevibacterium</taxon>
    </lineage>
</organism>
<dbReference type="InterPro" id="IPR011075">
    <property type="entry name" value="TetR_C"/>
</dbReference>
<evidence type="ECO:0000256" key="4">
    <source>
        <dbReference type="PROSITE-ProRule" id="PRU00335"/>
    </source>
</evidence>
<dbReference type="SUPFAM" id="SSF48498">
    <property type="entry name" value="Tetracyclin repressor-like, C-terminal domain"/>
    <property type="match status" value="1"/>
</dbReference>
<name>A0A1H1LMX8_BRESA</name>
<keyword evidence="3" id="KW-0804">Transcription</keyword>
<dbReference type="PROSITE" id="PS50977">
    <property type="entry name" value="HTH_TETR_2"/>
    <property type="match status" value="1"/>
</dbReference>
<evidence type="ECO:0000259" key="5">
    <source>
        <dbReference type="PROSITE" id="PS50977"/>
    </source>
</evidence>
<evidence type="ECO:0000256" key="3">
    <source>
        <dbReference type="ARBA" id="ARBA00023163"/>
    </source>
</evidence>
<feature type="domain" description="HTH tetR-type" evidence="5">
    <location>
        <begin position="13"/>
        <end position="73"/>
    </location>
</feature>
<dbReference type="InterPro" id="IPR009057">
    <property type="entry name" value="Homeodomain-like_sf"/>
</dbReference>